<keyword evidence="4" id="KW-1185">Reference proteome</keyword>
<feature type="repeat" description="ANK" evidence="1">
    <location>
        <begin position="88"/>
        <end position="120"/>
    </location>
</feature>
<evidence type="ECO:0000313" key="3">
    <source>
        <dbReference type="EMBL" id="KAG7397264.1"/>
    </source>
</evidence>
<gene>
    <name evidence="3" type="primary">ANKRD42_3</name>
    <name evidence="3" type="ORF">PHYBOEH_001076</name>
</gene>
<dbReference type="PROSITE" id="PS50088">
    <property type="entry name" value="ANK_REPEAT"/>
    <property type="match status" value="1"/>
</dbReference>
<name>A0A8T1WWW8_9STRA</name>
<dbReference type="Proteomes" id="UP000693981">
    <property type="component" value="Unassembled WGS sequence"/>
</dbReference>
<dbReference type="AlphaFoldDB" id="A0A8T1WWW8"/>
<organism evidence="3 4">
    <name type="scientific">Phytophthora boehmeriae</name>
    <dbReference type="NCBI Taxonomy" id="109152"/>
    <lineage>
        <taxon>Eukaryota</taxon>
        <taxon>Sar</taxon>
        <taxon>Stramenopiles</taxon>
        <taxon>Oomycota</taxon>
        <taxon>Peronosporomycetes</taxon>
        <taxon>Peronosporales</taxon>
        <taxon>Peronosporaceae</taxon>
        <taxon>Phytophthora</taxon>
    </lineage>
</organism>
<evidence type="ECO:0000313" key="4">
    <source>
        <dbReference type="Proteomes" id="UP000693981"/>
    </source>
</evidence>
<comment type="caution">
    <text evidence="3">The sequence shown here is derived from an EMBL/GenBank/DDBJ whole genome shotgun (WGS) entry which is preliminary data.</text>
</comment>
<accession>A0A8T1WWW8</accession>
<proteinExistence type="predicted"/>
<sequence>MSTTGNHFLDFLELGIDCAVSRGLEDMAIYLLSQWKGIKESKDEIAASSAFAFQFSSAFQIACIRSLPTLVAYMIQRGGEQLVDFQWNEGSALVYAFAFGHTNIAAMLLRNGADLTMPTSTYSAPSVRKWVEFGSPRGVRIAWQPRASTEDPRCKRPEFLGPLGAYEESARGLTIDILCQTFSTINLFSDTDEPSLAVSDDTADGNKPHAAIRTEHDDFLTIVESSDLESDGGITNTTREEDNVPAVDIGSPTID</sequence>
<reference evidence="3" key="1">
    <citation type="submission" date="2021-02" db="EMBL/GenBank/DDBJ databases">
        <authorList>
            <person name="Palmer J.M."/>
        </authorList>
    </citation>
    <scope>NUCLEOTIDE SEQUENCE</scope>
    <source>
        <strain evidence="3">SCRP23</strain>
    </source>
</reference>
<dbReference type="OrthoDB" id="127382at2759"/>
<feature type="region of interest" description="Disordered" evidence="2">
    <location>
        <begin position="227"/>
        <end position="255"/>
    </location>
</feature>
<evidence type="ECO:0000256" key="1">
    <source>
        <dbReference type="PROSITE-ProRule" id="PRU00023"/>
    </source>
</evidence>
<protein>
    <submittedName>
        <fullName evidence="3">Ankyrin repeat domain-containing protein 42</fullName>
    </submittedName>
</protein>
<dbReference type="InterPro" id="IPR002110">
    <property type="entry name" value="Ankyrin_rpt"/>
</dbReference>
<dbReference type="EMBL" id="JAGDFL010000120">
    <property type="protein sequence ID" value="KAG7397264.1"/>
    <property type="molecule type" value="Genomic_DNA"/>
</dbReference>
<evidence type="ECO:0000256" key="2">
    <source>
        <dbReference type="SAM" id="MobiDB-lite"/>
    </source>
</evidence>
<keyword evidence="1" id="KW-0040">ANK repeat</keyword>